<evidence type="ECO:0000313" key="1">
    <source>
        <dbReference type="EMBL" id="CAB4562442.1"/>
    </source>
</evidence>
<accession>A0A6J6DEK5</accession>
<reference evidence="1" key="1">
    <citation type="submission" date="2020-05" db="EMBL/GenBank/DDBJ databases">
        <authorList>
            <person name="Chiriac C."/>
            <person name="Salcher M."/>
            <person name="Ghai R."/>
            <person name="Kavagutti S V."/>
        </authorList>
    </citation>
    <scope>NUCLEOTIDE SEQUENCE</scope>
</reference>
<dbReference type="PROSITE" id="PS51257">
    <property type="entry name" value="PROKAR_LIPOPROTEIN"/>
    <property type="match status" value="1"/>
</dbReference>
<name>A0A6J6DEK5_9ZZZZ</name>
<gene>
    <name evidence="1" type="ORF">UFOPK1643_00273</name>
</gene>
<dbReference type="EMBL" id="CAEZTK010000011">
    <property type="protein sequence ID" value="CAB4562442.1"/>
    <property type="molecule type" value="Genomic_DNA"/>
</dbReference>
<protein>
    <submittedName>
        <fullName evidence="1">Unannotated protein</fullName>
    </submittedName>
</protein>
<dbReference type="AlphaFoldDB" id="A0A6J6DEK5"/>
<dbReference type="InterPro" id="IPR047703">
    <property type="entry name" value="SCO2322-like"/>
</dbReference>
<organism evidence="1">
    <name type="scientific">freshwater metagenome</name>
    <dbReference type="NCBI Taxonomy" id="449393"/>
    <lineage>
        <taxon>unclassified sequences</taxon>
        <taxon>metagenomes</taxon>
        <taxon>ecological metagenomes</taxon>
    </lineage>
</organism>
<dbReference type="NCBIfam" id="NF040672">
    <property type="entry name" value="SCO2322_fam"/>
    <property type="match status" value="1"/>
</dbReference>
<sequence>MKSKLFLSAVSILLIATGCSSAPVEKGYRYWGYFQASPGANSWTPAMTGPTVNVEDGSVEGWAFTFSSDSMPDALAPQLAPSFEEICGSTPAVEGKKRIGLLVDFGPQSLQPQGESAPELVQECVVVNQDALGSDVLGEVTTINAGSSGLICGINGYPAKECGLEVEAPKEFRK</sequence>
<proteinExistence type="predicted"/>